<sequence length="399" mass="42754">MGFLADALDRVQPSATIAVTNKARELKAAGRDVIGLGAGEPDFDTPENIKQAAIAAINAGKTKYTAVDGIPELKEAIAAKFQRENGLTYAANQITVGTGGKQVLYNALVATLNPGDEVIIPTPYWVSYPDMVLMAGGEPVIVEADKATFKIRPEALDAAISSRTKWVIFNSPSNPSGAAYTEAELKAICAVLKKHPHVWVMTDDMYEHLVYDDFKFTTPAQVAPELYDRTLTVNGVSKAYSMTGWRIGYAGGPADLIKAMAKVQSQSTSNPCSISQWAAVEALNGSQDFIPKNNEVFKARRDLVVSMLNQAKGITCPTPEGAFYVFPSCAGTIGRTAPSGKVIANDEDFVTELLETEGVAVVHGSAFGLGPNFRISYATATEALEEACTRIQRFCGNLK</sequence>
<dbReference type="PANTHER" id="PTHR46383:SF1">
    <property type="entry name" value="ASPARTATE AMINOTRANSFERASE"/>
    <property type="match status" value="1"/>
</dbReference>
<dbReference type="GO" id="GO:0004069">
    <property type="term" value="F:L-aspartate:2-oxoglutarate aminotransferase activity"/>
    <property type="evidence" value="ECO:0007669"/>
    <property type="project" value="UniProtKB-EC"/>
</dbReference>
<evidence type="ECO:0000256" key="2">
    <source>
        <dbReference type="ARBA" id="ARBA00007441"/>
    </source>
</evidence>
<dbReference type="PROSITE" id="PS00105">
    <property type="entry name" value="AA_TRANSFER_CLASS_1"/>
    <property type="match status" value="1"/>
</dbReference>
<dbReference type="InterPro" id="IPR015421">
    <property type="entry name" value="PyrdxlP-dep_Trfase_major"/>
</dbReference>
<dbReference type="Proteomes" id="UP000605148">
    <property type="component" value="Unassembled WGS sequence"/>
</dbReference>
<keyword evidence="4 8" id="KW-0032">Aminotransferase</keyword>
<gene>
    <name evidence="10" type="primary">aatA</name>
    <name evidence="10" type="ORF">GCM10011316_04480</name>
</gene>
<dbReference type="InterPro" id="IPR015424">
    <property type="entry name" value="PyrdxlP-dep_Trfase"/>
</dbReference>
<evidence type="ECO:0000256" key="3">
    <source>
        <dbReference type="ARBA" id="ARBA00011738"/>
    </source>
</evidence>
<dbReference type="GO" id="GO:0030170">
    <property type="term" value="F:pyridoxal phosphate binding"/>
    <property type="evidence" value="ECO:0007669"/>
    <property type="project" value="InterPro"/>
</dbReference>
<dbReference type="CDD" id="cd00609">
    <property type="entry name" value="AAT_like"/>
    <property type="match status" value="1"/>
</dbReference>
<organism evidence="10 11">
    <name type="scientific">Roseibium aquae</name>
    <dbReference type="NCBI Taxonomy" id="1323746"/>
    <lineage>
        <taxon>Bacteria</taxon>
        <taxon>Pseudomonadati</taxon>
        <taxon>Pseudomonadota</taxon>
        <taxon>Alphaproteobacteria</taxon>
        <taxon>Hyphomicrobiales</taxon>
        <taxon>Stappiaceae</taxon>
        <taxon>Roseibium</taxon>
    </lineage>
</organism>
<dbReference type="FunFam" id="3.40.640.10:FF:000033">
    <property type="entry name" value="Aspartate aminotransferase"/>
    <property type="match status" value="1"/>
</dbReference>
<dbReference type="InterPro" id="IPR004839">
    <property type="entry name" value="Aminotransferase_I/II_large"/>
</dbReference>
<reference evidence="10" key="2">
    <citation type="submission" date="2020-09" db="EMBL/GenBank/DDBJ databases">
        <authorList>
            <person name="Sun Q."/>
            <person name="Zhou Y."/>
        </authorList>
    </citation>
    <scope>NUCLEOTIDE SEQUENCE</scope>
    <source>
        <strain evidence="10">CGMCC 1.12426</strain>
    </source>
</reference>
<keyword evidence="5 8" id="KW-0808">Transferase</keyword>
<feature type="domain" description="Aminotransferase class I/classII large" evidence="9">
    <location>
        <begin position="32"/>
        <end position="391"/>
    </location>
</feature>
<dbReference type="InterPro" id="IPR004838">
    <property type="entry name" value="NHTrfase_class1_PyrdxlP-BS"/>
</dbReference>
<protein>
    <recommendedName>
        <fullName evidence="8">Aminotransferase</fullName>
        <ecNumber evidence="8">2.6.1.-</ecNumber>
    </recommendedName>
</protein>
<dbReference type="PANTHER" id="PTHR46383">
    <property type="entry name" value="ASPARTATE AMINOTRANSFERASE"/>
    <property type="match status" value="1"/>
</dbReference>
<comment type="catalytic activity">
    <reaction evidence="7">
        <text>L-aspartate + 2-oxoglutarate = oxaloacetate + L-glutamate</text>
        <dbReference type="Rhea" id="RHEA:21824"/>
        <dbReference type="ChEBI" id="CHEBI:16452"/>
        <dbReference type="ChEBI" id="CHEBI:16810"/>
        <dbReference type="ChEBI" id="CHEBI:29985"/>
        <dbReference type="ChEBI" id="CHEBI:29991"/>
        <dbReference type="EC" id="2.6.1.1"/>
    </reaction>
</comment>
<evidence type="ECO:0000259" key="9">
    <source>
        <dbReference type="Pfam" id="PF00155"/>
    </source>
</evidence>
<dbReference type="Pfam" id="PF00155">
    <property type="entry name" value="Aminotran_1_2"/>
    <property type="match status" value="1"/>
</dbReference>
<evidence type="ECO:0000313" key="10">
    <source>
        <dbReference type="EMBL" id="GGB35459.1"/>
    </source>
</evidence>
<evidence type="ECO:0000256" key="1">
    <source>
        <dbReference type="ARBA" id="ARBA00001933"/>
    </source>
</evidence>
<dbReference type="EC" id="2.6.1.-" evidence="8"/>
<dbReference type="GO" id="GO:0006520">
    <property type="term" value="P:amino acid metabolic process"/>
    <property type="evidence" value="ECO:0007669"/>
    <property type="project" value="InterPro"/>
</dbReference>
<dbReference type="OrthoDB" id="9763453at2"/>
<name>A0A916T8B9_9HYPH</name>
<keyword evidence="6" id="KW-0663">Pyridoxal phosphate</keyword>
<comment type="cofactor">
    <cofactor evidence="1 8">
        <name>pyridoxal 5'-phosphate</name>
        <dbReference type="ChEBI" id="CHEBI:597326"/>
    </cofactor>
</comment>
<dbReference type="RefSeq" id="WP_150494003.1">
    <property type="nucleotide sequence ID" value="NZ_BMFA01000001.1"/>
</dbReference>
<dbReference type="InterPro" id="IPR050596">
    <property type="entry name" value="AspAT/PAT-like"/>
</dbReference>
<dbReference type="SUPFAM" id="SSF53383">
    <property type="entry name" value="PLP-dependent transferases"/>
    <property type="match status" value="1"/>
</dbReference>
<proteinExistence type="inferred from homology"/>
<dbReference type="InterPro" id="IPR015422">
    <property type="entry name" value="PyrdxlP-dep_Trfase_small"/>
</dbReference>
<comment type="caution">
    <text evidence="10">The sequence shown here is derived from an EMBL/GenBank/DDBJ whole genome shotgun (WGS) entry which is preliminary data.</text>
</comment>
<evidence type="ECO:0000313" key="11">
    <source>
        <dbReference type="Proteomes" id="UP000605148"/>
    </source>
</evidence>
<dbReference type="AlphaFoldDB" id="A0A916T8B9"/>
<accession>A0A916T8B9</accession>
<evidence type="ECO:0000256" key="6">
    <source>
        <dbReference type="ARBA" id="ARBA00022898"/>
    </source>
</evidence>
<comment type="subunit">
    <text evidence="3">Homodimer.</text>
</comment>
<keyword evidence="11" id="KW-1185">Reference proteome</keyword>
<evidence type="ECO:0000256" key="4">
    <source>
        <dbReference type="ARBA" id="ARBA00022576"/>
    </source>
</evidence>
<reference evidence="10" key="1">
    <citation type="journal article" date="2014" name="Int. J. Syst. Evol. Microbiol.">
        <title>Complete genome sequence of Corynebacterium casei LMG S-19264T (=DSM 44701T), isolated from a smear-ripened cheese.</title>
        <authorList>
            <consortium name="US DOE Joint Genome Institute (JGI-PGF)"/>
            <person name="Walter F."/>
            <person name="Albersmeier A."/>
            <person name="Kalinowski J."/>
            <person name="Ruckert C."/>
        </authorList>
    </citation>
    <scope>NUCLEOTIDE SEQUENCE</scope>
    <source>
        <strain evidence="10">CGMCC 1.12426</strain>
    </source>
</reference>
<dbReference type="EMBL" id="BMFA01000001">
    <property type="protein sequence ID" value="GGB35459.1"/>
    <property type="molecule type" value="Genomic_DNA"/>
</dbReference>
<dbReference type="Gene3D" id="3.40.640.10">
    <property type="entry name" value="Type I PLP-dependent aspartate aminotransferase-like (Major domain)"/>
    <property type="match status" value="1"/>
</dbReference>
<evidence type="ECO:0000256" key="5">
    <source>
        <dbReference type="ARBA" id="ARBA00022679"/>
    </source>
</evidence>
<evidence type="ECO:0000256" key="8">
    <source>
        <dbReference type="RuleBase" id="RU000481"/>
    </source>
</evidence>
<dbReference type="Gene3D" id="3.90.1150.10">
    <property type="entry name" value="Aspartate Aminotransferase, domain 1"/>
    <property type="match status" value="1"/>
</dbReference>
<evidence type="ECO:0000256" key="7">
    <source>
        <dbReference type="ARBA" id="ARBA00049185"/>
    </source>
</evidence>
<comment type="similarity">
    <text evidence="2 8">Belongs to the class-I pyridoxal-phosphate-dependent aminotransferase family.</text>
</comment>